<feature type="domain" description="ABC transmembrane type-1" evidence="12">
    <location>
        <begin position="310"/>
        <end position="531"/>
    </location>
</feature>
<name>A0ABX5SUG6_9MICO</name>
<dbReference type="InterPro" id="IPR000515">
    <property type="entry name" value="MetI-like"/>
</dbReference>
<evidence type="ECO:0000256" key="9">
    <source>
        <dbReference type="RuleBase" id="RU363032"/>
    </source>
</evidence>
<dbReference type="Gene3D" id="1.20.58.370">
    <property type="entry name" value="MalF N-terminal region-like"/>
    <property type="match status" value="1"/>
</dbReference>
<protein>
    <recommendedName>
        <fullName evidence="10">Maltose/maltodextrin transport system permease protein</fullName>
    </recommendedName>
</protein>
<dbReference type="Gene3D" id="1.10.3720.10">
    <property type="entry name" value="MetI-like"/>
    <property type="match status" value="1"/>
</dbReference>
<dbReference type="Gene3D" id="2.40.430.10">
    <property type="entry name" value="D-maltodextrin-binding protein, MBP"/>
    <property type="match status" value="1"/>
</dbReference>
<dbReference type="PANTHER" id="PTHR47314:SF1">
    <property type="entry name" value="MALTOSE_MALTODEXTRIN TRANSPORT SYSTEM PERMEASE PROTEIN MALF"/>
    <property type="match status" value="1"/>
</dbReference>
<feature type="transmembrane region" description="Helical" evidence="9">
    <location>
        <begin position="98"/>
        <end position="118"/>
    </location>
</feature>
<dbReference type="InterPro" id="IPR035277">
    <property type="entry name" value="MalF_N"/>
</dbReference>
<evidence type="ECO:0000256" key="10">
    <source>
        <dbReference type="RuleBase" id="RU367050"/>
    </source>
</evidence>
<keyword evidence="14" id="KW-1185">Reference proteome</keyword>
<accession>A0ABX5SUG6</accession>
<dbReference type="InterPro" id="IPR047103">
    <property type="entry name" value="MalF_P2_sf"/>
</dbReference>
<dbReference type="PANTHER" id="PTHR47314">
    <property type="entry name" value="MALTOSE/MALTODEXTRIN TRANSPORT SYSTEM PERMEASE PROTEIN MALF"/>
    <property type="match status" value="1"/>
</dbReference>
<feature type="transmembrane region" description="Helical" evidence="9">
    <location>
        <begin position="40"/>
        <end position="61"/>
    </location>
</feature>
<dbReference type="InterPro" id="IPR032550">
    <property type="entry name" value="TM_PBP2_N"/>
</dbReference>
<dbReference type="EMBL" id="CP038266">
    <property type="protein sequence ID" value="QBR89804.1"/>
    <property type="molecule type" value="Genomic_DNA"/>
</dbReference>
<evidence type="ECO:0000256" key="2">
    <source>
        <dbReference type="ARBA" id="ARBA00009047"/>
    </source>
</evidence>
<dbReference type="InterPro" id="IPR035906">
    <property type="entry name" value="MetI-like_sf"/>
</dbReference>
<feature type="transmembrane region" description="Helical" evidence="9">
    <location>
        <begin position="393"/>
        <end position="413"/>
    </location>
</feature>
<feature type="transmembrane region" description="Helical" evidence="9">
    <location>
        <begin position="345"/>
        <end position="368"/>
    </location>
</feature>
<dbReference type="SUPFAM" id="SSF161098">
    <property type="entry name" value="MetI-like"/>
    <property type="match status" value="1"/>
</dbReference>
<feature type="transmembrane region" description="Helical" evidence="9">
    <location>
        <begin position="510"/>
        <end position="532"/>
    </location>
</feature>
<dbReference type="RefSeq" id="WP_135068675.1">
    <property type="nucleotide sequence ID" value="NZ_CP038266.1"/>
</dbReference>
<keyword evidence="4 10" id="KW-1003">Cell membrane</keyword>
<feature type="region of interest" description="Disordered" evidence="11">
    <location>
        <begin position="1"/>
        <end position="23"/>
    </location>
</feature>
<evidence type="ECO:0000256" key="11">
    <source>
        <dbReference type="SAM" id="MobiDB-lite"/>
    </source>
</evidence>
<evidence type="ECO:0000313" key="14">
    <source>
        <dbReference type="Proteomes" id="UP000295748"/>
    </source>
</evidence>
<dbReference type="Gene3D" id="3.10.650.10">
    <property type="entry name" value="MalF N-terminal region-like"/>
    <property type="match status" value="1"/>
</dbReference>
<evidence type="ECO:0000256" key="8">
    <source>
        <dbReference type="ARBA" id="ARBA00023136"/>
    </source>
</evidence>
<evidence type="ECO:0000256" key="5">
    <source>
        <dbReference type="ARBA" id="ARBA00022597"/>
    </source>
</evidence>
<feature type="transmembrane region" description="Helical" evidence="9">
    <location>
        <begin position="446"/>
        <end position="465"/>
    </location>
</feature>
<feature type="transmembrane region" description="Helical" evidence="9">
    <location>
        <begin position="67"/>
        <end position="86"/>
    </location>
</feature>
<keyword evidence="8 9" id="KW-0472">Membrane</keyword>
<dbReference type="SUPFAM" id="SSF160964">
    <property type="entry name" value="MalF N-terminal region-like"/>
    <property type="match status" value="1"/>
</dbReference>
<dbReference type="Pfam" id="PF00528">
    <property type="entry name" value="BPD_transp_1"/>
    <property type="match status" value="1"/>
</dbReference>
<evidence type="ECO:0000256" key="1">
    <source>
        <dbReference type="ARBA" id="ARBA00004651"/>
    </source>
</evidence>
<dbReference type="CDD" id="cd06261">
    <property type="entry name" value="TM_PBP2"/>
    <property type="match status" value="1"/>
</dbReference>
<reference evidence="13 14" key="1">
    <citation type="submission" date="2019-03" db="EMBL/GenBank/DDBJ databases">
        <authorList>
            <person name="Dong K."/>
        </authorList>
    </citation>
    <scope>NUCLEOTIDE SEQUENCE [LARGE SCALE GENOMIC DNA]</scope>
    <source>
        <strain evidence="14">dk512</strain>
    </source>
</reference>
<evidence type="ECO:0000313" key="13">
    <source>
        <dbReference type="EMBL" id="QBR89804.1"/>
    </source>
</evidence>
<evidence type="ECO:0000256" key="6">
    <source>
        <dbReference type="ARBA" id="ARBA00022692"/>
    </source>
</evidence>
<evidence type="ECO:0000256" key="4">
    <source>
        <dbReference type="ARBA" id="ARBA00022475"/>
    </source>
</evidence>
<proteinExistence type="inferred from homology"/>
<keyword evidence="6 9" id="KW-0812">Transmembrane</keyword>
<gene>
    <name evidence="13" type="ORF">E4K62_14610</name>
</gene>
<comment type="similarity">
    <text evidence="2 10">Belongs to the binding-protein-dependent transport system permease family. MalFG subfamily.</text>
</comment>
<organism evidence="13 14">
    <name type="scientific">Microbacterium wangchenii</name>
    <dbReference type="NCBI Taxonomy" id="2541726"/>
    <lineage>
        <taxon>Bacteria</taxon>
        <taxon>Bacillati</taxon>
        <taxon>Actinomycetota</taxon>
        <taxon>Actinomycetes</taxon>
        <taxon>Micrococcales</taxon>
        <taxon>Microbacteriaceae</taxon>
        <taxon>Microbacterium</taxon>
    </lineage>
</organism>
<dbReference type="Proteomes" id="UP000295748">
    <property type="component" value="Chromosome"/>
</dbReference>
<dbReference type="PROSITE" id="PS50928">
    <property type="entry name" value="ABC_TM1"/>
    <property type="match status" value="1"/>
</dbReference>
<dbReference type="Pfam" id="PF16296">
    <property type="entry name" value="TM_PBP2_N"/>
    <property type="match status" value="1"/>
</dbReference>
<keyword evidence="3 9" id="KW-0813">Transport</keyword>
<comment type="subcellular location">
    <subcellularLocation>
        <location evidence="1 9">Cell membrane</location>
        <topology evidence="1 9">Multi-pass membrane protein</topology>
    </subcellularLocation>
</comment>
<feature type="compositionally biased region" description="Basic and acidic residues" evidence="11">
    <location>
        <begin position="11"/>
        <end position="20"/>
    </location>
</feature>
<sequence>MTLTPVETDQPTERRDPAADKRRRRAERYAEAASAGWKVWLVKIAALAIIDAAAVYATMVLAASDQWVIAGIVAVVTVAVNVVYLTPGLLPAKYLTPGLIFLLVFQIFVIGYTVYIAFTNYGSGHNSSKDDAVNALLLQSQSRLEDSATYPITVVEQNGVFSLLVTDPETGDAEVGNSDAPLEPVDAEFSGGKAVEAQGYTTLQFAEVIANQKEIGAIAVPVSEDPNDGYLRTTDGSSAYLFTSSLQWDPDADTMTDTRTGTVYHDVGTGAFTADDGTELLPGWVVTVGVDNFVRAFTEESIRGPFIAVAIWTFVFAFLSVATTFVLGLFLAIVFNDPRMKSRKYYRVIMILPYAFPAFLSALVWAGLFNQDFGFINQVIFGGASIPWLQDPLLAKIAILIVNLWLGFPYMFLVTTGALQSIPDDVTEAGKVDGASVWQIFRYIKFPLLLVSVAPLLISSFAFNFNNFNLIYMLTGGGPRFADASINAGATDILISMVYKVAFVGQLRDFGLASAFSIIIFVLVGVISYISFRQTKALEELN</sequence>
<evidence type="ECO:0000256" key="3">
    <source>
        <dbReference type="ARBA" id="ARBA00022448"/>
    </source>
</evidence>
<keyword evidence="5 10" id="KW-0762">Sugar transport</keyword>
<comment type="function">
    <text evidence="10">Part of the ABC transporter complex MalEFGK involved in maltose/maltodextrin import. Probably responsible for the translocation of the substrate across the membrane.</text>
</comment>
<feature type="transmembrane region" description="Helical" evidence="9">
    <location>
        <begin position="306"/>
        <end position="333"/>
    </location>
</feature>
<evidence type="ECO:0000259" key="12">
    <source>
        <dbReference type="PROSITE" id="PS50928"/>
    </source>
</evidence>
<keyword evidence="7 9" id="KW-1133">Transmembrane helix</keyword>
<evidence type="ECO:0000256" key="7">
    <source>
        <dbReference type="ARBA" id="ARBA00022989"/>
    </source>
</evidence>